<dbReference type="SUPFAM" id="SSF51905">
    <property type="entry name" value="FAD/NAD(P)-binding domain"/>
    <property type="match status" value="1"/>
</dbReference>
<dbReference type="Proteomes" id="UP000054016">
    <property type="component" value="Unassembled WGS sequence"/>
</dbReference>
<dbReference type="PATRIC" id="fig|1685125.3.peg.222"/>
<keyword evidence="7" id="KW-1208">Phospholipid metabolism</keyword>
<evidence type="ECO:0000313" key="10">
    <source>
        <dbReference type="EMBL" id="KON30945.1"/>
    </source>
</evidence>
<proteinExistence type="predicted"/>
<dbReference type="PRINTS" id="PR00420">
    <property type="entry name" value="RNGMNOXGNASE"/>
</dbReference>
<evidence type="ECO:0000256" key="5">
    <source>
        <dbReference type="ARBA" id="ARBA00023098"/>
    </source>
</evidence>
<dbReference type="EMBL" id="LFWV01000047">
    <property type="protein sequence ID" value="KON30945.1"/>
    <property type="molecule type" value="Genomic_DNA"/>
</dbReference>
<keyword evidence="6" id="KW-0594">Phospholipid biosynthesis</keyword>
<keyword evidence="2" id="KW-0285">Flavoprotein</keyword>
<dbReference type="InterPro" id="IPR050407">
    <property type="entry name" value="Geranylgeranyl_reductase"/>
</dbReference>
<dbReference type="Pfam" id="PF01494">
    <property type="entry name" value="FAD_binding_3"/>
    <property type="match status" value="1"/>
</dbReference>
<dbReference type="InterPro" id="IPR002938">
    <property type="entry name" value="FAD-bd"/>
</dbReference>
<feature type="domain" description="Digeranylgeranylglycerophospholipid reductase catalytic" evidence="9">
    <location>
        <begin position="170"/>
        <end position="241"/>
    </location>
</feature>
<dbReference type="InterPro" id="IPR054715">
    <property type="entry name" value="GGR_cat"/>
</dbReference>
<dbReference type="InterPro" id="IPR036188">
    <property type="entry name" value="FAD/NAD-bd_sf"/>
</dbReference>
<dbReference type="Pfam" id="PF22578">
    <property type="entry name" value="GGR_cat"/>
    <property type="match status" value="1"/>
</dbReference>
<keyword evidence="1" id="KW-0444">Lipid biosynthesis</keyword>
<evidence type="ECO:0000259" key="9">
    <source>
        <dbReference type="Pfam" id="PF22578"/>
    </source>
</evidence>
<dbReference type="NCBIfam" id="TIGR02032">
    <property type="entry name" value="GG-red-SF"/>
    <property type="match status" value="1"/>
</dbReference>
<evidence type="ECO:0000259" key="8">
    <source>
        <dbReference type="Pfam" id="PF01494"/>
    </source>
</evidence>
<accession>A0A0M0BRG7</accession>
<dbReference type="Gene3D" id="3.50.50.60">
    <property type="entry name" value="FAD/NAD(P)-binding domain"/>
    <property type="match status" value="1"/>
</dbReference>
<comment type="caution">
    <text evidence="10">The sequence shown here is derived from an EMBL/GenBank/DDBJ whole genome shotgun (WGS) entry which is preliminary data.</text>
</comment>
<keyword evidence="3" id="KW-0274">FAD</keyword>
<evidence type="ECO:0000313" key="11">
    <source>
        <dbReference type="Proteomes" id="UP000054016"/>
    </source>
</evidence>
<feature type="domain" description="FAD-binding" evidence="8">
    <location>
        <begin position="2"/>
        <end position="160"/>
    </location>
</feature>
<name>A0A0M0BRG7_9ARCH</name>
<dbReference type="PANTHER" id="PTHR42685:SF18">
    <property type="entry name" value="DIGERANYLGERANYLGLYCEROPHOSPHOLIPID REDUCTASE"/>
    <property type="match status" value="1"/>
</dbReference>
<evidence type="ECO:0000256" key="7">
    <source>
        <dbReference type="ARBA" id="ARBA00023264"/>
    </source>
</evidence>
<dbReference type="PANTHER" id="PTHR42685">
    <property type="entry name" value="GERANYLGERANYL DIPHOSPHATE REDUCTASE"/>
    <property type="match status" value="1"/>
</dbReference>
<keyword evidence="4" id="KW-0560">Oxidoreductase</keyword>
<evidence type="ECO:0000256" key="6">
    <source>
        <dbReference type="ARBA" id="ARBA00023209"/>
    </source>
</evidence>
<dbReference type="GO" id="GO:0008654">
    <property type="term" value="P:phospholipid biosynthetic process"/>
    <property type="evidence" value="ECO:0007669"/>
    <property type="project" value="UniProtKB-KW"/>
</dbReference>
<evidence type="ECO:0000256" key="4">
    <source>
        <dbReference type="ARBA" id="ARBA00023002"/>
    </source>
</evidence>
<dbReference type="GO" id="GO:0071949">
    <property type="term" value="F:FAD binding"/>
    <property type="evidence" value="ECO:0007669"/>
    <property type="project" value="InterPro"/>
</dbReference>
<dbReference type="InterPro" id="IPR011777">
    <property type="entry name" value="Geranylgeranyl_Rdtase_fam"/>
</dbReference>
<gene>
    <name evidence="10" type="ORF">AC478_03480</name>
</gene>
<evidence type="ECO:0000256" key="1">
    <source>
        <dbReference type="ARBA" id="ARBA00022516"/>
    </source>
</evidence>
<sequence>MIDVIVIGAGPAGTACAKKLAEEGFSVEVYDKRAEIGAPKRCAEGISEASQDFLGKIPERCIAQKIKGARLYAPDGRYLDAILSSGGFVLERKVFDKWLAEEAVKTGAAVQANTFISDMVKDERGYYAGVKGEFLGNEFMEKARVVVCATGAESPLRNKALGVFSKVNLIDSCIQYEMTNIDVIPDLIHIYLSGVLAPRGYVWVFPKGEHKANVGLGIIPQDKKPAAYMNEFLKLHPDMVKDMVANGFVLCGEAANHVNPIHGGGIKEAVISGQMAADTIAECLKKNDVSKKALSKFNEVWWKERGNHLKRVEKLRETLEKLSDADLNDLVDALKPEDIIEFARGAKLSVLAKVLMRKPRLVGIARHLL</sequence>
<protein>
    <submittedName>
        <fullName evidence="10">Uncharacterized protein</fullName>
    </submittedName>
</protein>
<evidence type="ECO:0000256" key="3">
    <source>
        <dbReference type="ARBA" id="ARBA00022827"/>
    </source>
</evidence>
<reference evidence="11" key="1">
    <citation type="submission" date="2015-06" db="EMBL/GenBank/DDBJ databases">
        <title>New insights into the roles of widespread benthic archaea in carbon and nitrogen cycling.</title>
        <authorList>
            <person name="Lazar C.S."/>
            <person name="Baker B.J."/>
            <person name="Seitz K.W."/>
            <person name="Hyde A.S."/>
            <person name="Dick G.J."/>
            <person name="Hinrichs K.-U."/>
            <person name="Teske A.P."/>
        </authorList>
    </citation>
    <scope>NUCLEOTIDE SEQUENCE [LARGE SCALE GENOMIC DNA]</scope>
</reference>
<dbReference type="GO" id="GO:0016628">
    <property type="term" value="F:oxidoreductase activity, acting on the CH-CH group of donors, NAD or NADP as acceptor"/>
    <property type="evidence" value="ECO:0007669"/>
    <property type="project" value="InterPro"/>
</dbReference>
<keyword evidence="5" id="KW-0443">Lipid metabolism</keyword>
<organism evidence="10 11">
    <name type="scientific">miscellaneous Crenarchaeota group-1 archaeon SG8-32-3</name>
    <dbReference type="NCBI Taxonomy" id="1685125"/>
    <lineage>
        <taxon>Archaea</taxon>
        <taxon>Candidatus Bathyarchaeota</taxon>
        <taxon>MCG-1</taxon>
    </lineage>
</organism>
<dbReference type="AlphaFoldDB" id="A0A0M0BRG7"/>
<evidence type="ECO:0000256" key="2">
    <source>
        <dbReference type="ARBA" id="ARBA00022630"/>
    </source>
</evidence>